<evidence type="ECO:0000313" key="12">
    <source>
        <dbReference type="Proteomes" id="UP000242913"/>
    </source>
</evidence>
<dbReference type="InterPro" id="IPR036598">
    <property type="entry name" value="GOLD_dom_sf"/>
</dbReference>
<dbReference type="EMBL" id="KZ269985">
    <property type="protein sequence ID" value="OZC10640.1"/>
    <property type="molecule type" value="Genomic_DNA"/>
</dbReference>
<evidence type="ECO:0000256" key="4">
    <source>
        <dbReference type="ARBA" id="ARBA00022729"/>
    </source>
</evidence>
<evidence type="ECO:0000256" key="3">
    <source>
        <dbReference type="ARBA" id="ARBA00022692"/>
    </source>
</evidence>
<proteinExistence type="inferred from homology"/>
<keyword evidence="5 9" id="KW-1133">Transmembrane helix</keyword>
<evidence type="ECO:0000256" key="5">
    <source>
        <dbReference type="ARBA" id="ARBA00022989"/>
    </source>
</evidence>
<dbReference type="InterPro" id="IPR015720">
    <property type="entry name" value="Emp24-like"/>
</dbReference>
<comment type="subcellular location">
    <subcellularLocation>
        <location evidence="7">Endomembrane system</location>
        <topology evidence="7">Single-pass membrane protein</topology>
    </subcellularLocation>
    <subcellularLocation>
        <location evidence="1 8">Membrane</location>
        <topology evidence="1 8">Single-pass type I membrane protein</topology>
    </subcellularLocation>
</comment>
<evidence type="ECO:0000256" key="1">
    <source>
        <dbReference type="ARBA" id="ARBA00004479"/>
    </source>
</evidence>
<feature type="transmembrane region" description="Helical" evidence="9">
    <location>
        <begin position="213"/>
        <end position="233"/>
    </location>
</feature>
<dbReference type="InterPro" id="IPR009038">
    <property type="entry name" value="GOLD_dom"/>
</dbReference>
<dbReference type="SMART" id="SM01190">
    <property type="entry name" value="EMP24_GP25L"/>
    <property type="match status" value="1"/>
</dbReference>
<evidence type="ECO:0000256" key="7">
    <source>
        <dbReference type="ARBA" id="ARBA00037847"/>
    </source>
</evidence>
<evidence type="ECO:0000259" key="10">
    <source>
        <dbReference type="PROSITE" id="PS50866"/>
    </source>
</evidence>
<evidence type="ECO:0000256" key="8">
    <source>
        <dbReference type="RuleBase" id="RU003827"/>
    </source>
</evidence>
<evidence type="ECO:0000313" key="11">
    <source>
        <dbReference type="EMBL" id="OZC10640.1"/>
    </source>
</evidence>
<keyword evidence="3 8" id="KW-0812">Transmembrane</keyword>
<dbReference type="OrthoDB" id="5976732at2759"/>
<dbReference type="Pfam" id="PF01105">
    <property type="entry name" value="EMP24_GP25L"/>
    <property type="match status" value="1"/>
</dbReference>
<dbReference type="Proteomes" id="UP000242913">
    <property type="component" value="Unassembled WGS sequence"/>
</dbReference>
<keyword evidence="12" id="KW-1185">Reference proteome</keyword>
<dbReference type="GO" id="GO:0012505">
    <property type="term" value="C:endomembrane system"/>
    <property type="evidence" value="ECO:0007669"/>
    <property type="project" value="UniProtKB-SubCell"/>
</dbReference>
<dbReference type="PANTHER" id="PTHR22811">
    <property type="entry name" value="TRANSMEMBRANE EMP24 DOMAIN-CONTAINING PROTEIN"/>
    <property type="match status" value="1"/>
</dbReference>
<sequence>MRNFVSKVISCLLRNRYAVIMALRHLVFLVLSTYLVVADEFAYTVIVPAGKTECYGFAIANEKYRSFEVDFQVIAGGGLDITFYITSPKGLRLINDLKHTDGTHKVDLSMVSAGYGDYLFCFDNTFSIQSDKRVFFELFLLDAQGHFLGGFDQQINVGAELLHTLNTRIDHFQNVTTNVKNNLNTIERLQRQYASIELADRTAIERNYEMINFWSILHLLVMLFALSVQVYMVRSLFEENSRIGRILRKGRLDD</sequence>
<feature type="domain" description="GOLD" evidence="10">
    <location>
        <begin position="52"/>
        <end position="140"/>
    </location>
</feature>
<name>A0A238C0V1_9BILA</name>
<comment type="similarity">
    <text evidence="2 8">Belongs to the EMP24/GP25L family.</text>
</comment>
<dbReference type="GO" id="GO:0016020">
    <property type="term" value="C:membrane"/>
    <property type="evidence" value="ECO:0007669"/>
    <property type="project" value="UniProtKB-SubCell"/>
</dbReference>
<evidence type="ECO:0000256" key="2">
    <source>
        <dbReference type="ARBA" id="ARBA00007104"/>
    </source>
</evidence>
<evidence type="ECO:0000256" key="9">
    <source>
        <dbReference type="SAM" id="Phobius"/>
    </source>
</evidence>
<protein>
    <submittedName>
        <fullName evidence="11">Emp24/gp25L/p24 family protein</fullName>
    </submittedName>
</protein>
<dbReference type="PROSITE" id="PS50866">
    <property type="entry name" value="GOLD"/>
    <property type="match status" value="1"/>
</dbReference>
<keyword evidence="4" id="KW-0732">Signal</keyword>
<organism evidence="11 12">
    <name type="scientific">Onchocerca flexuosa</name>
    <dbReference type="NCBI Taxonomy" id="387005"/>
    <lineage>
        <taxon>Eukaryota</taxon>
        <taxon>Metazoa</taxon>
        <taxon>Ecdysozoa</taxon>
        <taxon>Nematoda</taxon>
        <taxon>Chromadorea</taxon>
        <taxon>Rhabditida</taxon>
        <taxon>Spirurina</taxon>
        <taxon>Spiruromorpha</taxon>
        <taxon>Filarioidea</taxon>
        <taxon>Onchocercidae</taxon>
        <taxon>Onchocerca</taxon>
    </lineage>
</organism>
<keyword evidence="6 9" id="KW-0472">Membrane</keyword>
<gene>
    <name evidence="11" type="ORF">X798_02389</name>
</gene>
<dbReference type="SUPFAM" id="SSF101576">
    <property type="entry name" value="Supernatant protein factor (SPF), C-terminal domain"/>
    <property type="match status" value="1"/>
</dbReference>
<reference evidence="11 12" key="1">
    <citation type="submission" date="2015-12" db="EMBL/GenBank/DDBJ databases">
        <title>Draft genome of the nematode, Onchocerca flexuosa.</title>
        <authorList>
            <person name="Mitreva M."/>
        </authorList>
    </citation>
    <scope>NUCLEOTIDE SEQUENCE [LARGE SCALE GENOMIC DNA]</scope>
    <source>
        <strain evidence="11">Red Deer</strain>
    </source>
</reference>
<dbReference type="AlphaFoldDB" id="A0A238C0V1"/>
<accession>A0A238C0V1</accession>
<evidence type="ECO:0000256" key="6">
    <source>
        <dbReference type="ARBA" id="ARBA00023136"/>
    </source>
</evidence>